<reference evidence="3" key="1">
    <citation type="journal article" date="2023" name="Arch. Microbiol.">
        <title>Desulfoferula mesophilus gen. nov. sp. nov., a mesophilic sulfate-reducing bacterium isolated from a brackish lake sediment.</title>
        <authorList>
            <person name="Watanabe T."/>
            <person name="Yabe T."/>
            <person name="Tsuji J.M."/>
            <person name="Fukui M."/>
        </authorList>
    </citation>
    <scope>NUCLEOTIDE SEQUENCE [LARGE SCALE GENOMIC DNA]</scope>
    <source>
        <strain evidence="3">12FAK</strain>
    </source>
</reference>
<keyword evidence="3" id="KW-1185">Reference proteome</keyword>
<evidence type="ECO:0000313" key="2">
    <source>
        <dbReference type="EMBL" id="BEQ16989.1"/>
    </source>
</evidence>
<protein>
    <submittedName>
        <fullName evidence="2">Membrane protein</fullName>
    </submittedName>
</protein>
<dbReference type="RefSeq" id="WP_338603606.1">
    <property type="nucleotide sequence ID" value="NZ_AP028679.1"/>
</dbReference>
<dbReference type="AlphaFoldDB" id="A0AAU9EV86"/>
<dbReference type="Proteomes" id="UP001366166">
    <property type="component" value="Chromosome"/>
</dbReference>
<dbReference type="PANTHER" id="PTHR36179:SF2">
    <property type="entry name" value="LUD DOMAIN-CONTAINING PROTEIN"/>
    <property type="match status" value="1"/>
</dbReference>
<dbReference type="PANTHER" id="PTHR36179">
    <property type="entry name" value="LUD_DOM DOMAIN-CONTAINING PROTEIN"/>
    <property type="match status" value="1"/>
</dbReference>
<dbReference type="InterPro" id="IPR003741">
    <property type="entry name" value="LUD_dom"/>
</dbReference>
<feature type="domain" description="LUD" evidence="1">
    <location>
        <begin position="18"/>
        <end position="209"/>
    </location>
</feature>
<evidence type="ECO:0000313" key="3">
    <source>
        <dbReference type="Proteomes" id="UP001366166"/>
    </source>
</evidence>
<dbReference type="KEGG" id="dmp:FAK_40550"/>
<organism evidence="2 3">
    <name type="scientific">Desulfoferula mesophila</name>
    <dbReference type="NCBI Taxonomy" id="3058419"/>
    <lineage>
        <taxon>Bacteria</taxon>
        <taxon>Pseudomonadati</taxon>
        <taxon>Thermodesulfobacteriota</taxon>
        <taxon>Desulfarculia</taxon>
        <taxon>Desulfarculales</taxon>
        <taxon>Desulfarculaceae</taxon>
        <taxon>Desulfoferula</taxon>
    </lineage>
</organism>
<sequence>MDIHQVGWNQKVAHGIIAWLEKRRMSGSYAVDAVQAGQQIMEMIPPGSTVYGCGSVSVVETGLWEKLAAIEGLTVLRHYQRPDATPEEEMDLRRRGLTADVMVASSNAITLDGRLVNLDGMGNRVAAMAFGPHKVILVVGMNKVTPDLDSAIARVKHYAAPVNALRRGKQTPCAENGLCVDCRAYGRICNFWSIIEGSMIPNRIHVVLVGEALGY</sequence>
<dbReference type="EMBL" id="AP028679">
    <property type="protein sequence ID" value="BEQ16989.1"/>
    <property type="molecule type" value="Genomic_DNA"/>
</dbReference>
<proteinExistence type="predicted"/>
<evidence type="ECO:0000259" key="1">
    <source>
        <dbReference type="Pfam" id="PF02589"/>
    </source>
</evidence>
<dbReference type="Pfam" id="PF02589">
    <property type="entry name" value="LUD_dom"/>
    <property type="match status" value="1"/>
</dbReference>
<name>A0AAU9EV86_9BACT</name>
<accession>A0AAU9EV86</accession>
<gene>
    <name evidence="2" type="ORF">FAK_40550</name>
</gene>